<dbReference type="SUPFAM" id="SSF53067">
    <property type="entry name" value="Actin-like ATPase domain"/>
    <property type="match status" value="1"/>
</dbReference>
<dbReference type="PANTHER" id="PTHR18964">
    <property type="entry name" value="ROK (REPRESSOR, ORF, KINASE) FAMILY"/>
    <property type="match status" value="1"/>
</dbReference>
<reference evidence="2 3" key="1">
    <citation type="submission" date="2014-03" db="EMBL/GenBank/DDBJ databases">
        <title>Genomics of Bifidobacteria.</title>
        <authorList>
            <person name="Ventura M."/>
            <person name="Milani C."/>
            <person name="Lugli G.A."/>
        </authorList>
    </citation>
    <scope>NUCLEOTIDE SEQUENCE [LARGE SCALE GENOMIC DNA]</scope>
    <source>
        <strain evidence="2 3">DSM 22767</strain>
    </source>
</reference>
<gene>
    <name evidence="2" type="ORF">BBOH_0428</name>
</gene>
<dbReference type="OrthoDB" id="9810372at2"/>
<dbReference type="InterPro" id="IPR043129">
    <property type="entry name" value="ATPase_NBD"/>
</dbReference>
<dbReference type="SUPFAM" id="SSF46785">
    <property type="entry name" value="Winged helix' DNA-binding domain"/>
    <property type="match status" value="1"/>
</dbReference>
<comment type="similarity">
    <text evidence="1">Belongs to the ROK (NagC/XylR) family.</text>
</comment>
<dbReference type="AlphaFoldDB" id="A0A086ZKA4"/>
<dbReference type="EC" id="2.7.1.2" evidence="2"/>
<dbReference type="Gene3D" id="1.10.10.10">
    <property type="entry name" value="Winged helix-like DNA-binding domain superfamily/Winged helix DNA-binding domain"/>
    <property type="match status" value="1"/>
</dbReference>
<dbReference type="RefSeq" id="WP_033520497.1">
    <property type="nucleotide sequence ID" value="NZ_JDUS01000001.1"/>
</dbReference>
<dbReference type="InterPro" id="IPR036388">
    <property type="entry name" value="WH-like_DNA-bd_sf"/>
</dbReference>
<keyword evidence="2" id="KW-0808">Transferase</keyword>
<proteinExistence type="inferred from homology"/>
<dbReference type="Gene3D" id="3.30.420.40">
    <property type="match status" value="4"/>
</dbReference>
<evidence type="ECO:0000313" key="3">
    <source>
        <dbReference type="Proteomes" id="UP000029096"/>
    </source>
</evidence>
<evidence type="ECO:0000313" key="2">
    <source>
        <dbReference type="EMBL" id="KFI46954.1"/>
    </source>
</evidence>
<accession>A0A086ZKA4</accession>
<dbReference type="InterPro" id="IPR000600">
    <property type="entry name" value="ROK"/>
</dbReference>
<dbReference type="STRING" id="1437606.BBOH_0428"/>
<dbReference type="GO" id="GO:0004340">
    <property type="term" value="F:glucokinase activity"/>
    <property type="evidence" value="ECO:0007669"/>
    <property type="project" value="UniProtKB-EC"/>
</dbReference>
<organism evidence="2 3">
    <name type="scientific">Bifidobacterium bohemicum DSM 22767</name>
    <dbReference type="NCBI Taxonomy" id="1437606"/>
    <lineage>
        <taxon>Bacteria</taxon>
        <taxon>Bacillati</taxon>
        <taxon>Actinomycetota</taxon>
        <taxon>Actinomycetes</taxon>
        <taxon>Bifidobacteriales</taxon>
        <taxon>Bifidobacteriaceae</taxon>
        <taxon>Bifidobacterium</taxon>
    </lineage>
</organism>
<keyword evidence="3" id="KW-1185">Reference proteome</keyword>
<dbReference type="Pfam" id="PF00480">
    <property type="entry name" value="ROK"/>
    <property type="match status" value="1"/>
</dbReference>
<dbReference type="InterPro" id="IPR036390">
    <property type="entry name" value="WH_DNA-bd_sf"/>
</dbReference>
<dbReference type="PANTHER" id="PTHR18964:SF149">
    <property type="entry name" value="BIFUNCTIONAL UDP-N-ACETYLGLUCOSAMINE 2-EPIMERASE_N-ACETYLMANNOSAMINE KINASE"/>
    <property type="match status" value="1"/>
</dbReference>
<comment type="caution">
    <text evidence="2">The sequence shown here is derived from an EMBL/GenBank/DDBJ whole genome shotgun (WGS) entry which is preliminary data.</text>
</comment>
<dbReference type="EMBL" id="JGYP01000001">
    <property type="protein sequence ID" value="KFI46954.1"/>
    <property type="molecule type" value="Genomic_DNA"/>
</dbReference>
<dbReference type="PROSITE" id="PS01125">
    <property type="entry name" value="ROK"/>
    <property type="match status" value="1"/>
</dbReference>
<name>A0A086ZKA4_9BIFI</name>
<evidence type="ECO:0000256" key="1">
    <source>
        <dbReference type="ARBA" id="ARBA00006479"/>
    </source>
</evidence>
<dbReference type="eggNOG" id="COG1940">
    <property type="taxonomic scope" value="Bacteria"/>
</dbReference>
<dbReference type="InterPro" id="IPR049874">
    <property type="entry name" value="ROK_cs"/>
</dbReference>
<sequence length="369" mass="39455">MAASDTTMVKALPTQARSHNKAVVLRLLYPDRRMTRADLARATGLTRVIISDIVAELIDEGFVVEGPLSDAKGPGKRGRLVKIDERSRAVIAIDLSQPYVLGGAVMDLAGHILRRSEVAVPDCREVPLDLVGQLCDDLTAVADSPLLGVGVSSPGIVSSDGMVMRATNIGWWHVQLHDFLTQRSGAPVFVDNDANIEAVAELRFGERDQDMMLIQMSRGIGIGLILSGGLVRGSNMAAGEIGHVVVEPEGKLCRCGKRGCLETVVSMADLLARIEREPGERSNILRQAGAYLGDALSVALGLVDLPKIMVLGDSRVVNGTFLEAVEKQVNKDLAMEFRRNIVVHRSALGGDANLMGACAAVLDGCLMNF</sequence>
<dbReference type="Proteomes" id="UP000029096">
    <property type="component" value="Unassembled WGS sequence"/>
</dbReference>
<protein>
    <submittedName>
        <fullName evidence="2">ROK family transcriptional regulator</fullName>
        <ecNumber evidence="2">2.7.1.2</ecNumber>
    </submittedName>
</protein>